<gene>
    <name evidence="2" type="ORF">A3F00_04345</name>
</gene>
<keyword evidence="1" id="KW-1133">Transmembrane helix</keyword>
<proteinExistence type="predicted"/>
<feature type="transmembrane region" description="Helical" evidence="1">
    <location>
        <begin position="86"/>
        <end position="105"/>
    </location>
</feature>
<sequence>MSEVIRQSYFEIANNQFVDRGKSTVIAEKGSDRFLKRLGLGFTVMVGCAAVTGYLGTLIGATILGLPKEPFFGLETPPEIISDRELLKLTLFTITSTFGGMFVSFPVSDRLEKVLGISRDY</sequence>
<accession>A0A1F5KA20</accession>
<feature type="transmembrane region" description="Helical" evidence="1">
    <location>
        <begin position="38"/>
        <end position="66"/>
    </location>
</feature>
<evidence type="ECO:0000313" key="2">
    <source>
        <dbReference type="EMBL" id="OGE37655.1"/>
    </source>
</evidence>
<reference evidence="2 3" key="1">
    <citation type="journal article" date="2016" name="Nat. Commun.">
        <title>Thousands of microbial genomes shed light on interconnected biogeochemical processes in an aquifer system.</title>
        <authorList>
            <person name="Anantharaman K."/>
            <person name="Brown C.T."/>
            <person name="Hug L.A."/>
            <person name="Sharon I."/>
            <person name="Castelle C.J."/>
            <person name="Probst A.J."/>
            <person name="Thomas B.C."/>
            <person name="Singh A."/>
            <person name="Wilkins M.J."/>
            <person name="Karaoz U."/>
            <person name="Brodie E.L."/>
            <person name="Williams K.H."/>
            <person name="Hubbard S.S."/>
            <person name="Banfield J.F."/>
        </authorList>
    </citation>
    <scope>NUCLEOTIDE SEQUENCE [LARGE SCALE GENOMIC DNA]</scope>
</reference>
<evidence type="ECO:0000313" key="3">
    <source>
        <dbReference type="Proteomes" id="UP000176527"/>
    </source>
</evidence>
<dbReference type="EMBL" id="MFDE01000038">
    <property type="protein sequence ID" value="OGE37655.1"/>
    <property type="molecule type" value="Genomic_DNA"/>
</dbReference>
<comment type="caution">
    <text evidence="2">The sequence shown here is derived from an EMBL/GenBank/DDBJ whole genome shotgun (WGS) entry which is preliminary data.</text>
</comment>
<name>A0A1F5KA20_9BACT</name>
<organism evidence="2 3">
    <name type="scientific">Candidatus Daviesbacteria bacterium RIFCSPHIGHO2_12_FULL_37_11</name>
    <dbReference type="NCBI Taxonomy" id="1797777"/>
    <lineage>
        <taxon>Bacteria</taxon>
        <taxon>Candidatus Daviesiibacteriota</taxon>
    </lineage>
</organism>
<protein>
    <submittedName>
        <fullName evidence="2">Uncharacterized protein</fullName>
    </submittedName>
</protein>
<keyword evidence="1" id="KW-0812">Transmembrane</keyword>
<evidence type="ECO:0000256" key="1">
    <source>
        <dbReference type="SAM" id="Phobius"/>
    </source>
</evidence>
<dbReference type="AlphaFoldDB" id="A0A1F5KA20"/>
<dbReference type="Proteomes" id="UP000176527">
    <property type="component" value="Unassembled WGS sequence"/>
</dbReference>
<keyword evidence="1" id="KW-0472">Membrane</keyword>